<dbReference type="Proteomes" id="UP001305815">
    <property type="component" value="Chromosome"/>
</dbReference>
<accession>A0ABN6YY73</accession>
<evidence type="ECO:0000256" key="6">
    <source>
        <dbReference type="ARBA" id="ARBA00026106"/>
    </source>
</evidence>
<dbReference type="InterPro" id="IPR015424">
    <property type="entry name" value="PyrdxlP-dep_Trfase"/>
</dbReference>
<evidence type="ECO:0000256" key="3">
    <source>
        <dbReference type="ARBA" id="ARBA00022576"/>
    </source>
</evidence>
<evidence type="ECO:0000259" key="7">
    <source>
        <dbReference type="Pfam" id="PF00155"/>
    </source>
</evidence>
<dbReference type="Gene3D" id="3.40.640.10">
    <property type="entry name" value="Type I PLP-dependent aspartate aminotransferase-like (Major domain)"/>
    <property type="match status" value="1"/>
</dbReference>
<dbReference type="RefSeq" id="WP_316265877.1">
    <property type="nucleotide sequence ID" value="NZ_AP027742.1"/>
</dbReference>
<dbReference type="PANTHER" id="PTHR43488">
    <property type="entry name" value="GLUTAMATE-PYRUVATE AMINOTRANSFERASE ALAA"/>
    <property type="match status" value="1"/>
</dbReference>
<dbReference type="SUPFAM" id="SSF53383">
    <property type="entry name" value="PLP-dependent transferases"/>
    <property type="match status" value="1"/>
</dbReference>
<dbReference type="EMBL" id="AP027742">
    <property type="protein sequence ID" value="BDZ75820.1"/>
    <property type="molecule type" value="Genomic_DNA"/>
</dbReference>
<feature type="domain" description="Aminotransferase class I/classII large" evidence="7">
    <location>
        <begin position="34"/>
        <end position="395"/>
    </location>
</feature>
<keyword evidence="4" id="KW-0808">Transferase</keyword>
<dbReference type="InterPro" id="IPR015422">
    <property type="entry name" value="PyrdxlP-dep_Trfase_small"/>
</dbReference>
<reference evidence="9" key="1">
    <citation type="journal article" date="2023" name="Int. J. Syst. Evol. Microbiol.">
        <title>Claveliimonas bilis gen. nov., sp. nov., deoxycholic acid-producing bacteria isolated from human faeces, and reclassification of Sellimonas monacensis Zenner et al. 2021 as Claveliimonas monacensis comb. nov.</title>
        <authorList>
            <person name="Hisatomi A."/>
            <person name="Kastawa N.W.E.P.G."/>
            <person name="Song I."/>
            <person name="Ohkuma M."/>
            <person name="Fukiya S."/>
            <person name="Sakamoto M."/>
        </authorList>
    </citation>
    <scope>NUCLEOTIDE SEQUENCE [LARGE SCALE GENOMIC DNA]</scope>
    <source>
        <strain evidence="9">12BBH14</strain>
    </source>
</reference>
<dbReference type="InterPro" id="IPR015421">
    <property type="entry name" value="PyrdxlP-dep_Trfase_major"/>
</dbReference>
<dbReference type="PANTHER" id="PTHR43488:SF2">
    <property type="entry name" value="GLUTAMATE-PYRUVATE AMINOTRANSFERASE ALAA"/>
    <property type="match status" value="1"/>
</dbReference>
<gene>
    <name evidence="8" type="ORF">Lac1_00030</name>
</gene>
<dbReference type="Pfam" id="PF00155">
    <property type="entry name" value="Aminotran_1_2"/>
    <property type="match status" value="1"/>
</dbReference>
<dbReference type="Gene3D" id="3.90.1150.10">
    <property type="entry name" value="Aspartate Aminotransferase, domain 1"/>
    <property type="match status" value="1"/>
</dbReference>
<organism evidence="8 9">
    <name type="scientific">Claveliimonas bilis</name>
    <dbReference type="NCBI Taxonomy" id="3028070"/>
    <lineage>
        <taxon>Bacteria</taxon>
        <taxon>Bacillati</taxon>
        <taxon>Bacillota</taxon>
        <taxon>Clostridia</taxon>
        <taxon>Lachnospirales</taxon>
        <taxon>Lachnospiraceae</taxon>
        <taxon>Claveliimonas</taxon>
    </lineage>
</organism>
<comment type="cofactor">
    <cofactor evidence="1">
        <name>pyridoxal 5'-phosphate</name>
        <dbReference type="ChEBI" id="CHEBI:597326"/>
    </cofactor>
</comment>
<dbReference type="CDD" id="cd00609">
    <property type="entry name" value="AAT_like"/>
    <property type="match status" value="1"/>
</dbReference>
<keyword evidence="3 8" id="KW-0032">Aminotransferase</keyword>
<comment type="similarity">
    <text evidence="2">Belongs to the class-I pyridoxal-phosphate-dependent aminotransferase family.</text>
</comment>
<dbReference type="EC" id="2.6.1.2" evidence="6"/>
<evidence type="ECO:0000313" key="9">
    <source>
        <dbReference type="Proteomes" id="UP001305815"/>
    </source>
</evidence>
<evidence type="ECO:0000313" key="8">
    <source>
        <dbReference type="EMBL" id="BDZ75820.1"/>
    </source>
</evidence>
<evidence type="ECO:0000256" key="4">
    <source>
        <dbReference type="ARBA" id="ARBA00022679"/>
    </source>
</evidence>
<sequence length="422" mass="47277">MENYKMAEKMSNVHSDIRGPLFVEAMKMQEEGIPVLKLNTGNPAAFGFGLPESIKNALTGHLEEGVGYCDFQGMKKSREAICEYERKKGIKGITPEDVFIGNGVSEVVSFALPPLLNDNDEVLVPAPSYSLWGNSVYLAGGKPVFYLCDEQSKWYPDMADIRSKITPKTKALVVINPNNPTGALYPEEVLRQLAQIAREFHLILFVDEIYDRLVMDDLTHISLASLAEDIPVVTMNGLSKSHCLCGYRCGWMVISGPRHLTEEYRKGVVKLTSMRLCANTLGQMVIPAALEDMETPAAMVRPGGRIYEQRKATIDELKKINGLSFVKNSGAFYIFPKLDIRKFQITDDKKFARDLLYATNILLVPGSGFDWNAPDHFRIVMLPDKEVLSDAVRKIGSFLDGYNQKRVSIQSVYTHPKKLQKK</sequence>
<keyword evidence="9" id="KW-1185">Reference proteome</keyword>
<evidence type="ECO:0000256" key="5">
    <source>
        <dbReference type="ARBA" id="ARBA00022898"/>
    </source>
</evidence>
<dbReference type="GO" id="GO:0008483">
    <property type="term" value="F:transaminase activity"/>
    <property type="evidence" value="ECO:0007669"/>
    <property type="project" value="UniProtKB-KW"/>
</dbReference>
<evidence type="ECO:0000256" key="1">
    <source>
        <dbReference type="ARBA" id="ARBA00001933"/>
    </source>
</evidence>
<name>A0ABN6YY73_9FIRM</name>
<evidence type="ECO:0000256" key="2">
    <source>
        <dbReference type="ARBA" id="ARBA00007441"/>
    </source>
</evidence>
<dbReference type="InterPro" id="IPR004839">
    <property type="entry name" value="Aminotransferase_I/II_large"/>
</dbReference>
<dbReference type="InterPro" id="IPR051926">
    <property type="entry name" value="Ala_Aminotransferase"/>
</dbReference>
<protein>
    <recommendedName>
        <fullName evidence="6">alanine transaminase</fullName>
        <ecNumber evidence="6">2.6.1.2</ecNumber>
    </recommendedName>
</protein>
<keyword evidence="5" id="KW-0663">Pyridoxal phosphate</keyword>
<proteinExistence type="inferred from homology"/>